<dbReference type="EMBL" id="CP151514">
    <property type="protein sequence ID" value="WZN66137.1"/>
    <property type="molecule type" value="Genomic_DNA"/>
</dbReference>
<feature type="region of interest" description="Disordered" evidence="5">
    <location>
        <begin position="606"/>
        <end position="658"/>
    </location>
</feature>
<dbReference type="InterPro" id="IPR019787">
    <property type="entry name" value="Znf_PHD-finger"/>
</dbReference>
<dbReference type="SUPFAM" id="SSF57903">
    <property type="entry name" value="FYVE/PHD zinc finger"/>
    <property type="match status" value="2"/>
</dbReference>
<keyword evidence="2 4" id="KW-0863">Zinc-finger</keyword>
<dbReference type="PANTHER" id="PTHR13793:SF107">
    <property type="entry name" value="BROMODOMAIN-CONTAINING PROTEIN HOMOLOG"/>
    <property type="match status" value="1"/>
</dbReference>
<keyword evidence="9" id="KW-1185">Reference proteome</keyword>
<accession>A0AAX4PJQ7</accession>
<evidence type="ECO:0000256" key="2">
    <source>
        <dbReference type="ARBA" id="ARBA00022771"/>
    </source>
</evidence>
<dbReference type="Pfam" id="PF13832">
    <property type="entry name" value="zf-HC5HC2H_2"/>
    <property type="match status" value="2"/>
</dbReference>
<dbReference type="SMART" id="SM00249">
    <property type="entry name" value="PHD"/>
    <property type="match status" value="4"/>
</dbReference>
<feature type="compositionally biased region" description="Pro residues" evidence="5">
    <location>
        <begin position="686"/>
        <end position="695"/>
    </location>
</feature>
<keyword evidence="3" id="KW-0862">Zinc</keyword>
<feature type="compositionally biased region" description="Pro residues" evidence="5">
    <location>
        <begin position="641"/>
        <end position="655"/>
    </location>
</feature>
<evidence type="ECO:0000259" key="6">
    <source>
        <dbReference type="PROSITE" id="PS50016"/>
    </source>
</evidence>
<dbReference type="Proteomes" id="UP001472866">
    <property type="component" value="Chromosome 14"/>
</dbReference>
<dbReference type="InterPro" id="IPR019786">
    <property type="entry name" value="Zinc_finger_PHD-type_CS"/>
</dbReference>
<organism evidence="8 9">
    <name type="scientific">Chloropicon roscoffensis</name>
    <dbReference type="NCBI Taxonomy" id="1461544"/>
    <lineage>
        <taxon>Eukaryota</taxon>
        <taxon>Viridiplantae</taxon>
        <taxon>Chlorophyta</taxon>
        <taxon>Chloropicophyceae</taxon>
        <taxon>Chloropicales</taxon>
        <taxon>Chloropicaceae</taxon>
        <taxon>Chloropicon</taxon>
    </lineage>
</organism>
<reference evidence="8 9" key="1">
    <citation type="submission" date="2024-03" db="EMBL/GenBank/DDBJ databases">
        <title>Complete genome sequence of the green alga Chloropicon roscoffensis RCC1871.</title>
        <authorList>
            <person name="Lemieux C."/>
            <person name="Pombert J.-F."/>
            <person name="Otis C."/>
            <person name="Turmel M."/>
        </authorList>
    </citation>
    <scope>NUCLEOTIDE SEQUENCE [LARGE SCALE GENOMIC DNA]</scope>
    <source>
        <strain evidence="8 9">RCC1871</strain>
    </source>
</reference>
<feature type="region of interest" description="Disordered" evidence="5">
    <location>
        <begin position="107"/>
        <end position="132"/>
    </location>
</feature>
<dbReference type="InterPro" id="IPR001965">
    <property type="entry name" value="Znf_PHD"/>
</dbReference>
<feature type="compositionally biased region" description="Basic and acidic residues" evidence="5">
    <location>
        <begin position="38"/>
        <end position="55"/>
    </location>
</feature>
<dbReference type="AlphaFoldDB" id="A0AAX4PJQ7"/>
<feature type="domain" description="PHD-type" evidence="7">
    <location>
        <begin position="352"/>
        <end position="481"/>
    </location>
</feature>
<feature type="region of interest" description="Disordered" evidence="5">
    <location>
        <begin position="683"/>
        <end position="707"/>
    </location>
</feature>
<dbReference type="GO" id="GO:0008270">
    <property type="term" value="F:zinc ion binding"/>
    <property type="evidence" value="ECO:0007669"/>
    <property type="project" value="UniProtKB-KW"/>
</dbReference>
<evidence type="ECO:0000313" key="8">
    <source>
        <dbReference type="EMBL" id="WZN66137.1"/>
    </source>
</evidence>
<dbReference type="InterPro" id="IPR034732">
    <property type="entry name" value="EPHD"/>
</dbReference>
<feature type="region of interest" description="Disordered" evidence="5">
    <location>
        <begin position="38"/>
        <end position="66"/>
    </location>
</feature>
<evidence type="ECO:0000256" key="5">
    <source>
        <dbReference type="SAM" id="MobiDB-lite"/>
    </source>
</evidence>
<feature type="region of interest" description="Disordered" evidence="5">
    <location>
        <begin position="493"/>
        <end position="514"/>
    </location>
</feature>
<dbReference type="InterPro" id="IPR050701">
    <property type="entry name" value="Histone_Mod_Regulator"/>
</dbReference>
<dbReference type="CDD" id="cd15492">
    <property type="entry name" value="PHD_BRPF_JADE_like"/>
    <property type="match status" value="2"/>
</dbReference>
<dbReference type="PANTHER" id="PTHR13793">
    <property type="entry name" value="PHD FINGER PROTEINS"/>
    <property type="match status" value="1"/>
</dbReference>
<keyword evidence="1" id="KW-0479">Metal-binding</keyword>
<protein>
    <submittedName>
        <fullName evidence="8">Protein Jade</fullName>
    </submittedName>
</protein>
<evidence type="ECO:0000259" key="7">
    <source>
        <dbReference type="PROSITE" id="PS51805"/>
    </source>
</evidence>
<name>A0AAX4PJQ7_9CHLO</name>
<dbReference type="Gene3D" id="3.30.40.10">
    <property type="entry name" value="Zinc/RING finger domain, C3HC4 (zinc finger)"/>
    <property type="match status" value="4"/>
</dbReference>
<dbReference type="GO" id="GO:0006357">
    <property type="term" value="P:regulation of transcription by RNA polymerase II"/>
    <property type="evidence" value="ECO:0007669"/>
    <property type="project" value="TreeGrafter"/>
</dbReference>
<dbReference type="PROSITE" id="PS50016">
    <property type="entry name" value="ZF_PHD_2"/>
    <property type="match status" value="2"/>
</dbReference>
<feature type="compositionally biased region" description="Basic and acidic residues" evidence="5">
    <location>
        <begin position="819"/>
        <end position="828"/>
    </location>
</feature>
<feature type="region of interest" description="Disordered" evidence="5">
    <location>
        <begin position="805"/>
        <end position="841"/>
    </location>
</feature>
<evidence type="ECO:0000256" key="4">
    <source>
        <dbReference type="PROSITE-ProRule" id="PRU00146"/>
    </source>
</evidence>
<feature type="domain" description="PHD-type" evidence="6">
    <location>
        <begin position="292"/>
        <end position="342"/>
    </location>
</feature>
<feature type="compositionally biased region" description="Basic and acidic residues" evidence="5">
    <location>
        <begin position="696"/>
        <end position="707"/>
    </location>
</feature>
<dbReference type="Pfam" id="PF13831">
    <property type="entry name" value="PHD_2"/>
    <property type="match status" value="2"/>
</dbReference>
<dbReference type="PROSITE" id="PS01359">
    <property type="entry name" value="ZF_PHD_1"/>
    <property type="match status" value="2"/>
</dbReference>
<gene>
    <name evidence="8" type="ORF">HKI87_14g77020</name>
</gene>
<proteinExistence type="predicted"/>
<dbReference type="InterPro" id="IPR011011">
    <property type="entry name" value="Znf_FYVE_PHD"/>
</dbReference>
<feature type="domain" description="PHD-type" evidence="6">
    <location>
        <begin position="860"/>
        <end position="910"/>
    </location>
</feature>
<evidence type="ECO:0000313" key="9">
    <source>
        <dbReference type="Proteomes" id="UP001472866"/>
    </source>
</evidence>
<feature type="compositionally biased region" description="Low complexity" evidence="5">
    <location>
        <begin position="498"/>
        <end position="508"/>
    </location>
</feature>
<evidence type="ECO:0000256" key="3">
    <source>
        <dbReference type="ARBA" id="ARBA00022833"/>
    </source>
</evidence>
<evidence type="ECO:0000256" key="1">
    <source>
        <dbReference type="ARBA" id="ARBA00022723"/>
    </source>
</evidence>
<dbReference type="PROSITE" id="PS51805">
    <property type="entry name" value="EPHD"/>
    <property type="match status" value="2"/>
</dbReference>
<dbReference type="InterPro" id="IPR013083">
    <property type="entry name" value="Znf_RING/FYVE/PHD"/>
</dbReference>
<feature type="domain" description="PHD-type" evidence="7">
    <location>
        <begin position="939"/>
        <end position="1052"/>
    </location>
</feature>
<sequence length="1213" mass="134008">MRGGRPDKKSPAGPSFESCVGEYDSWFDKTLQDLEARTVIPREDNKGEKSVEEKAGTSASAEATMVDSGPRKVVLDREFATTAKGRKPFLPAPVTFLDGLASQKAKELKGEEAKKKGGGHSRNPSFDLKKLRGKTPDSLATAATAAGVPADLLQYALNSLPQLTRAEEDDKRTVFWRIADDYFRRVDRADLLAIKNFLRRPREDPAFMVPAVGKRYRAQWQDEERVKEQLERAAPGQVPLLGYAQPAAPRAASPAVKSRSKAPSAPGVGKKAAPIVSVVCPKPEGTTQEQISELCDVCYGGDSQEGNVIVFCDNCNVAVHQACYGIAEVPKGEWLCNKCAEMKKRGLTEKQAPSCVLCPVRHGALKPANPKTCITCTGEPSKRQEYVHLFCSQWIPETFIGAEDTHKMEPVQNLKGISKDRFKLLCSICKQRHGACIQCSHGLCATAFHPLCARAAGLAMEVVGYENSDDVDLRVYCHKHSKRPVKRALEIPQTPRGKAAQPAAPTPKKMVKKEPAQEQAQALEATRKGVDRRGRPIDMVAELEPKQCASLLRQVCAVFGIKTSRVAQESGVEASKLNAFLFKKSALSDPDSDKVLKWVRKFSSALLGPSPAPQARGAPALPSPSPKMKEGPPVSTSTPGAPQPQPPQPPQPSPAPIFRELPRCFRNEVGEYMHMYTDLLLRTPADSPPVPPSPKSPEKSGVERKGRMSKDLAYALACSPESETMGEIFVMQHELARQMLVNRKNLKSLMAKVAASLPAEAEAFYRKEDDMRKVEAFIEASKEAKRLLKRERRAEQQKQNLAAAEAAVAQSTRHSAGRSVEDFYKPQEEVPQQRPDVYTKDEHGNDVIYDKYSIQKTDQDLLCSVCGQGHSEEPNQIVFCEMCDLAVHQRCYGIKEIPEGEWLCWPCKEHEQECLRKGMPKSQIRKPRYMGGDFTAIDKVKCVCCPVKRGAFKKTKQGEWCHVVCAMWNRIPIADEDRVDAIGDGVKDAILGSQNLTCSVSGQQGGAIIKCNYGHCQTFFYPLCARAAGFVMPMKAGVGTGALVRAYCGRHGHLVQQQQSPAKSQPVPISPMLVDHINWLETSISRLRQTRQELERLRLISDVLLKREKTKTSLLRAEQGYITKCLRTPKAAKEFEEKMQNPQFAHGVLAQAELAGQKRKHWGQGGPAKHARVGGPVVERQRVMTVDQARATNVELPPGYLYVPLDFPSKQKK</sequence>